<dbReference type="GO" id="GO:0070971">
    <property type="term" value="C:endoplasmic reticulum exit site"/>
    <property type="evidence" value="ECO:0007669"/>
    <property type="project" value="TreeGrafter"/>
</dbReference>
<dbReference type="PANTHER" id="PTHR13402:SF6">
    <property type="entry name" value="SECRETORY 16, ISOFORM I"/>
    <property type="match status" value="1"/>
</dbReference>
<comment type="similarity">
    <text evidence="2">Belongs to the SEC16 family.</text>
</comment>
<dbReference type="InterPro" id="IPR024298">
    <property type="entry name" value="Sec16_Sec23-bd"/>
</dbReference>
<evidence type="ECO:0000313" key="7">
    <source>
        <dbReference type="EMBL" id="KAF5954602.1"/>
    </source>
</evidence>
<reference evidence="8" key="1">
    <citation type="journal article" date="2020" name="Nat. Commun.">
        <title>Genome assembly of wild tea tree DASZ reveals pedigree and selection history of tea varieties.</title>
        <authorList>
            <person name="Zhang W."/>
            <person name="Zhang Y."/>
            <person name="Qiu H."/>
            <person name="Guo Y."/>
            <person name="Wan H."/>
            <person name="Zhang X."/>
            <person name="Scossa F."/>
            <person name="Alseekh S."/>
            <person name="Zhang Q."/>
            <person name="Wang P."/>
            <person name="Xu L."/>
            <person name="Schmidt M.H."/>
            <person name="Jia X."/>
            <person name="Li D."/>
            <person name="Zhu A."/>
            <person name="Guo F."/>
            <person name="Chen W."/>
            <person name="Ni D."/>
            <person name="Usadel B."/>
            <person name="Fernie A.R."/>
            <person name="Wen W."/>
        </authorList>
    </citation>
    <scope>NUCLEOTIDE SEQUENCE [LARGE SCALE GENOMIC DNA]</scope>
    <source>
        <strain evidence="8">cv. G240</strain>
    </source>
</reference>
<comment type="caution">
    <text evidence="7">The sequence shown here is derived from an EMBL/GenBank/DDBJ whole genome shotgun (WGS) entry which is preliminary data.</text>
</comment>
<evidence type="ECO:0000256" key="4">
    <source>
        <dbReference type="ARBA" id="ARBA00022824"/>
    </source>
</evidence>
<reference evidence="7 8" key="2">
    <citation type="submission" date="2020-07" db="EMBL/GenBank/DDBJ databases">
        <title>Genome assembly of wild tea tree DASZ reveals pedigree and selection history of tea varieties.</title>
        <authorList>
            <person name="Zhang W."/>
        </authorList>
    </citation>
    <scope>NUCLEOTIDE SEQUENCE [LARGE SCALE GENOMIC DNA]</scope>
    <source>
        <strain evidence="8">cv. G240</strain>
        <tissue evidence="7">Leaf</tissue>
    </source>
</reference>
<gene>
    <name evidence="7" type="ORF">HYC85_007458</name>
</gene>
<evidence type="ECO:0000256" key="3">
    <source>
        <dbReference type="ARBA" id="ARBA00022448"/>
    </source>
</evidence>
<name>A0A7J7HP07_CAMSI</name>
<dbReference type="Pfam" id="PF12931">
    <property type="entry name" value="TPR_Sec16"/>
    <property type="match status" value="1"/>
</dbReference>
<dbReference type="GO" id="GO:0007030">
    <property type="term" value="P:Golgi organization"/>
    <property type="evidence" value="ECO:0007669"/>
    <property type="project" value="TreeGrafter"/>
</dbReference>
<comment type="subcellular location">
    <subcellularLocation>
        <location evidence="1">Endoplasmic reticulum</location>
    </subcellularLocation>
</comment>
<dbReference type="Proteomes" id="UP000593564">
    <property type="component" value="Unassembled WGS sequence"/>
</dbReference>
<proteinExistence type="inferred from homology"/>
<accession>A0A7J7HP07</accession>
<keyword evidence="4" id="KW-0256">Endoplasmic reticulum</keyword>
<evidence type="ECO:0000256" key="2">
    <source>
        <dbReference type="ARBA" id="ARBA00005927"/>
    </source>
</evidence>
<dbReference type="AlphaFoldDB" id="A0A7J7HP07"/>
<evidence type="ECO:0000256" key="1">
    <source>
        <dbReference type="ARBA" id="ARBA00004240"/>
    </source>
</evidence>
<organism evidence="7 8">
    <name type="scientific">Camellia sinensis</name>
    <name type="common">Tea plant</name>
    <name type="synonym">Thea sinensis</name>
    <dbReference type="NCBI Taxonomy" id="4442"/>
    <lineage>
        <taxon>Eukaryota</taxon>
        <taxon>Viridiplantae</taxon>
        <taxon>Streptophyta</taxon>
        <taxon>Embryophyta</taxon>
        <taxon>Tracheophyta</taxon>
        <taxon>Spermatophyta</taxon>
        <taxon>Magnoliopsida</taxon>
        <taxon>eudicotyledons</taxon>
        <taxon>Gunneridae</taxon>
        <taxon>Pentapetalae</taxon>
        <taxon>asterids</taxon>
        <taxon>Ericales</taxon>
        <taxon>Theaceae</taxon>
        <taxon>Camellia</taxon>
    </lineage>
</organism>
<evidence type="ECO:0000256" key="5">
    <source>
        <dbReference type="ARBA" id="ARBA00022892"/>
    </source>
</evidence>
<dbReference type="GO" id="GO:0016192">
    <property type="term" value="P:vesicle-mediated transport"/>
    <property type="evidence" value="ECO:0007669"/>
    <property type="project" value="UniProtKB-KW"/>
</dbReference>
<dbReference type="PANTHER" id="PTHR13402">
    <property type="entry name" value="RGPR-RELATED"/>
    <property type="match status" value="1"/>
</dbReference>
<dbReference type="EMBL" id="JACBKZ010000003">
    <property type="protein sequence ID" value="KAF5954602.1"/>
    <property type="molecule type" value="Genomic_DNA"/>
</dbReference>
<keyword evidence="5" id="KW-0931">ER-Golgi transport</keyword>
<protein>
    <recommendedName>
        <fullName evidence="6">Sec16 Sec23-binding domain-containing protein</fullName>
    </recommendedName>
</protein>
<evidence type="ECO:0000259" key="6">
    <source>
        <dbReference type="Pfam" id="PF12931"/>
    </source>
</evidence>
<dbReference type="GO" id="GO:0012507">
    <property type="term" value="C:ER to Golgi transport vesicle membrane"/>
    <property type="evidence" value="ECO:0007669"/>
    <property type="project" value="TreeGrafter"/>
</dbReference>
<evidence type="ECO:0000313" key="8">
    <source>
        <dbReference type="Proteomes" id="UP000593564"/>
    </source>
</evidence>
<feature type="domain" description="Sec16 Sec23-binding" evidence="6">
    <location>
        <begin position="18"/>
        <end position="100"/>
    </location>
</feature>
<keyword evidence="8" id="KW-1185">Reference proteome</keyword>
<sequence length="173" mass="19477">MSGGSIPGAVNMSPQSAQYGTNFMLDDWEENLVVITANRTKDDELVLIHLGDCLWKERSEIIAAYICYLVAEANFEPYSDSARLCLIGADHWKFPRTYASPDVIQVPLNCCCLRRYCQALLKSLKTGQAPEVDTWRQLVSSLEERIRTHQQLIVLLGAYLRLYTINITGCCIG</sequence>
<dbReference type="GO" id="GO:0070973">
    <property type="term" value="P:protein localization to endoplasmic reticulum exit site"/>
    <property type="evidence" value="ECO:0007669"/>
    <property type="project" value="TreeGrafter"/>
</dbReference>
<keyword evidence="3" id="KW-0813">Transport</keyword>